<proteinExistence type="predicted"/>
<dbReference type="EMBL" id="JACHJP010000001">
    <property type="protein sequence ID" value="MBB4913232.1"/>
    <property type="molecule type" value="Genomic_DNA"/>
</dbReference>
<dbReference type="AlphaFoldDB" id="A0A7W7QGK0"/>
<keyword evidence="2" id="KW-1185">Reference proteome</keyword>
<gene>
    <name evidence="1" type="ORF">FHS44_000304</name>
</gene>
<dbReference type="Proteomes" id="UP000552644">
    <property type="component" value="Unassembled WGS sequence"/>
</dbReference>
<evidence type="ECO:0000313" key="1">
    <source>
        <dbReference type="EMBL" id="MBB4913232.1"/>
    </source>
</evidence>
<protein>
    <submittedName>
        <fullName evidence="1">Uncharacterized protein</fullName>
    </submittedName>
</protein>
<reference evidence="1 2" key="1">
    <citation type="submission" date="2020-08" db="EMBL/GenBank/DDBJ databases">
        <title>Genomic Encyclopedia of Type Strains, Phase III (KMG-III): the genomes of soil and plant-associated and newly described type strains.</title>
        <authorList>
            <person name="Whitman W."/>
        </authorList>
    </citation>
    <scope>NUCLEOTIDE SEQUENCE [LARGE SCALE GENOMIC DNA]</scope>
    <source>
        <strain evidence="1 2">CECT 8840</strain>
    </source>
</reference>
<evidence type="ECO:0000313" key="2">
    <source>
        <dbReference type="Proteomes" id="UP000552644"/>
    </source>
</evidence>
<dbReference type="RefSeq" id="WP_184712034.1">
    <property type="nucleotide sequence ID" value="NZ_JACHJP010000001.1"/>
</dbReference>
<name>A0A7W7QGK0_9ACTN</name>
<sequence>MSIHVHVRVSGGLAVTESGELVEDYRCGCGATWTDVHRVDEGQPEI</sequence>
<accession>A0A7W7QGK0</accession>
<comment type="caution">
    <text evidence="1">The sequence shown here is derived from an EMBL/GenBank/DDBJ whole genome shotgun (WGS) entry which is preliminary data.</text>
</comment>
<organism evidence="1 2">
    <name type="scientific">Streptosporangium saharense</name>
    <dbReference type="NCBI Taxonomy" id="1706840"/>
    <lineage>
        <taxon>Bacteria</taxon>
        <taxon>Bacillati</taxon>
        <taxon>Actinomycetota</taxon>
        <taxon>Actinomycetes</taxon>
        <taxon>Streptosporangiales</taxon>
        <taxon>Streptosporangiaceae</taxon>
        <taxon>Streptosporangium</taxon>
    </lineage>
</organism>